<name>A0A9P5Y2S4_9AGAR</name>
<dbReference type="AlphaFoldDB" id="A0A9P5Y2S4"/>
<dbReference type="Proteomes" id="UP000807353">
    <property type="component" value="Unassembled WGS sequence"/>
</dbReference>
<proteinExistence type="predicted"/>
<keyword evidence="2" id="KW-1185">Reference proteome</keyword>
<dbReference type="OrthoDB" id="3056175at2759"/>
<evidence type="ECO:0000313" key="2">
    <source>
        <dbReference type="Proteomes" id="UP000807353"/>
    </source>
</evidence>
<comment type="caution">
    <text evidence="1">The sequence shown here is derived from an EMBL/GenBank/DDBJ whole genome shotgun (WGS) entry which is preliminary data.</text>
</comment>
<accession>A0A9P5Y2S4</accession>
<sequence>MVQESTSARRNMVCPPLRKVRIAGSPFSGRVLTIAQALSTPVMAPTEEVGPNTFPAELQKLAIATRREAETPERWMCIVVRREVITKAVGRVVCIQRVGFVFPGIWIIINAQILPIEPA</sequence>
<evidence type="ECO:0000313" key="1">
    <source>
        <dbReference type="EMBL" id="KAF9462377.1"/>
    </source>
</evidence>
<protein>
    <submittedName>
        <fullName evidence="1">Uncharacterized protein</fullName>
    </submittedName>
</protein>
<organism evidence="1 2">
    <name type="scientific">Collybia nuda</name>
    <dbReference type="NCBI Taxonomy" id="64659"/>
    <lineage>
        <taxon>Eukaryota</taxon>
        <taxon>Fungi</taxon>
        <taxon>Dikarya</taxon>
        <taxon>Basidiomycota</taxon>
        <taxon>Agaricomycotina</taxon>
        <taxon>Agaricomycetes</taxon>
        <taxon>Agaricomycetidae</taxon>
        <taxon>Agaricales</taxon>
        <taxon>Tricholomatineae</taxon>
        <taxon>Clitocybaceae</taxon>
        <taxon>Collybia</taxon>
    </lineage>
</organism>
<gene>
    <name evidence="1" type="ORF">BDZ94DRAFT_1261223</name>
</gene>
<reference evidence="1" key="1">
    <citation type="submission" date="2020-11" db="EMBL/GenBank/DDBJ databases">
        <authorList>
            <consortium name="DOE Joint Genome Institute"/>
            <person name="Ahrendt S."/>
            <person name="Riley R."/>
            <person name="Andreopoulos W."/>
            <person name="Labutti K."/>
            <person name="Pangilinan J."/>
            <person name="Ruiz-Duenas F.J."/>
            <person name="Barrasa J.M."/>
            <person name="Sanchez-Garcia M."/>
            <person name="Camarero S."/>
            <person name="Miyauchi S."/>
            <person name="Serrano A."/>
            <person name="Linde D."/>
            <person name="Babiker R."/>
            <person name="Drula E."/>
            <person name="Ayuso-Fernandez I."/>
            <person name="Pacheco R."/>
            <person name="Padilla G."/>
            <person name="Ferreira P."/>
            <person name="Barriuso J."/>
            <person name="Kellner H."/>
            <person name="Castanera R."/>
            <person name="Alfaro M."/>
            <person name="Ramirez L."/>
            <person name="Pisabarro A.G."/>
            <person name="Kuo A."/>
            <person name="Tritt A."/>
            <person name="Lipzen A."/>
            <person name="He G."/>
            <person name="Yan M."/>
            <person name="Ng V."/>
            <person name="Cullen D."/>
            <person name="Martin F."/>
            <person name="Rosso M.-N."/>
            <person name="Henrissat B."/>
            <person name="Hibbett D."/>
            <person name="Martinez A.T."/>
            <person name="Grigoriev I.V."/>
        </authorList>
    </citation>
    <scope>NUCLEOTIDE SEQUENCE</scope>
    <source>
        <strain evidence="1">CBS 247.69</strain>
    </source>
</reference>
<dbReference type="EMBL" id="MU150272">
    <property type="protein sequence ID" value="KAF9462377.1"/>
    <property type="molecule type" value="Genomic_DNA"/>
</dbReference>